<evidence type="ECO:0000256" key="4">
    <source>
        <dbReference type="ARBA" id="ARBA00022679"/>
    </source>
</evidence>
<dbReference type="InterPro" id="IPR029063">
    <property type="entry name" value="SAM-dependent_MTases_sf"/>
</dbReference>
<dbReference type="RefSeq" id="WP_209659029.1">
    <property type="nucleotide sequence ID" value="NZ_JAGGLI010000003.1"/>
</dbReference>
<evidence type="ECO:0000256" key="6">
    <source>
        <dbReference type="ARBA" id="ARBA00022694"/>
    </source>
</evidence>
<proteinExistence type="inferred from homology"/>
<dbReference type="EC" id="2.1.1.33" evidence="7"/>
<feature type="binding site" evidence="7">
    <location>
        <position position="45"/>
    </location>
    <ligand>
        <name>S-adenosyl-L-methionine</name>
        <dbReference type="ChEBI" id="CHEBI:59789"/>
    </ligand>
</feature>
<evidence type="ECO:0000256" key="2">
    <source>
        <dbReference type="ARBA" id="ARBA00003015"/>
    </source>
</evidence>
<feature type="binding site" evidence="7">
    <location>
        <position position="97"/>
    </location>
    <ligand>
        <name>S-adenosyl-L-methionine</name>
        <dbReference type="ChEBI" id="CHEBI:59789"/>
    </ligand>
</feature>
<feature type="binding site" evidence="7">
    <location>
        <position position="119"/>
    </location>
    <ligand>
        <name>S-adenosyl-L-methionine</name>
        <dbReference type="ChEBI" id="CHEBI:59789"/>
    </ligand>
</feature>
<accession>A0ABS4KG52</accession>
<feature type="binding site" evidence="7">
    <location>
        <position position="155"/>
    </location>
    <ligand>
        <name>substrate</name>
    </ligand>
</feature>
<evidence type="ECO:0000256" key="7">
    <source>
        <dbReference type="HAMAP-Rule" id="MF_01057"/>
    </source>
</evidence>
<evidence type="ECO:0000313" key="8">
    <source>
        <dbReference type="EMBL" id="MBP2026723.1"/>
    </source>
</evidence>
<dbReference type="Proteomes" id="UP001314903">
    <property type="component" value="Unassembled WGS sequence"/>
</dbReference>
<evidence type="ECO:0000256" key="1">
    <source>
        <dbReference type="ARBA" id="ARBA00000142"/>
    </source>
</evidence>
<evidence type="ECO:0000313" key="9">
    <source>
        <dbReference type="Proteomes" id="UP001314903"/>
    </source>
</evidence>
<dbReference type="HAMAP" id="MF_01057">
    <property type="entry name" value="tRNA_methyltr_TrmB"/>
    <property type="match status" value="1"/>
</dbReference>
<keyword evidence="4 7" id="KW-0808">Transferase</keyword>
<name>A0ABS4KG52_9FIRM</name>
<dbReference type="Pfam" id="PF02390">
    <property type="entry name" value="Methyltransf_4"/>
    <property type="match status" value="1"/>
</dbReference>
<dbReference type="NCBIfam" id="TIGR00091">
    <property type="entry name" value="tRNA (guanosine(46)-N7)-methyltransferase TrmB"/>
    <property type="match status" value="1"/>
</dbReference>
<evidence type="ECO:0000256" key="3">
    <source>
        <dbReference type="ARBA" id="ARBA00022603"/>
    </source>
</evidence>
<keyword evidence="5 7" id="KW-0949">S-adenosyl-L-methionine</keyword>
<dbReference type="InterPro" id="IPR003358">
    <property type="entry name" value="tRNA_(Gua-N-7)_MeTrfase_Trmb"/>
</dbReference>
<feature type="binding site" evidence="7">
    <location>
        <begin position="196"/>
        <end position="199"/>
    </location>
    <ligand>
        <name>substrate</name>
    </ligand>
</feature>
<comment type="function">
    <text evidence="2 7">Catalyzes the formation of N(7)-methylguanine at position 46 (m7G46) in tRNA.</text>
</comment>
<comment type="caution">
    <text evidence="8">The sequence shown here is derived from an EMBL/GenBank/DDBJ whole genome shotgun (WGS) entry which is preliminary data.</text>
</comment>
<keyword evidence="3 7" id="KW-0489">Methyltransferase</keyword>
<dbReference type="PANTHER" id="PTHR23417:SF14">
    <property type="entry name" value="PENTACOTRIPEPTIDE-REPEAT REGION OF PRORP DOMAIN-CONTAINING PROTEIN"/>
    <property type="match status" value="1"/>
</dbReference>
<feature type="binding site" evidence="7">
    <location>
        <position position="123"/>
    </location>
    <ligand>
        <name>substrate</name>
    </ligand>
</feature>
<keyword evidence="9" id="KW-1185">Reference proteome</keyword>
<protein>
    <recommendedName>
        <fullName evidence="7">tRNA (guanine-N(7)-)-methyltransferase</fullName>
        <ecNumber evidence="7">2.1.1.33</ecNumber>
    </recommendedName>
    <alternativeName>
        <fullName evidence="7">tRNA (guanine(46)-N(7))-methyltransferase</fullName>
    </alternativeName>
    <alternativeName>
        <fullName evidence="7">tRNA(m7G46)-methyltransferase</fullName>
    </alternativeName>
</protein>
<dbReference type="NCBIfam" id="NF001080">
    <property type="entry name" value="PRK00121.2-2"/>
    <property type="match status" value="1"/>
</dbReference>
<comment type="similarity">
    <text evidence="7">Belongs to the class I-like SAM-binding methyltransferase superfamily. TrmB family.</text>
</comment>
<dbReference type="PROSITE" id="PS51625">
    <property type="entry name" value="SAM_MT_TRMB"/>
    <property type="match status" value="1"/>
</dbReference>
<comment type="caution">
    <text evidence="7">Lacks conserved residue(s) required for the propagation of feature annotation.</text>
</comment>
<reference evidence="8 9" key="1">
    <citation type="submission" date="2021-03" db="EMBL/GenBank/DDBJ databases">
        <title>Genomic Encyclopedia of Type Strains, Phase IV (KMG-IV): sequencing the most valuable type-strain genomes for metagenomic binning, comparative biology and taxonomic classification.</title>
        <authorList>
            <person name="Goeker M."/>
        </authorList>
    </citation>
    <scope>NUCLEOTIDE SEQUENCE [LARGE SCALE GENOMIC DNA]</scope>
    <source>
        <strain evidence="8 9">DSM 27512</strain>
    </source>
</reference>
<dbReference type="EMBL" id="JAGGLI010000003">
    <property type="protein sequence ID" value="MBP2026723.1"/>
    <property type="molecule type" value="Genomic_DNA"/>
</dbReference>
<comment type="pathway">
    <text evidence="7">tRNA modification; N(7)-methylguanine-tRNA biosynthesis.</text>
</comment>
<dbReference type="PANTHER" id="PTHR23417">
    <property type="entry name" value="3-DEOXY-D-MANNO-OCTULOSONIC-ACID TRANSFERASE/TRNA GUANINE-N 7 - -METHYLTRANSFERASE"/>
    <property type="match status" value="1"/>
</dbReference>
<feature type="binding site" evidence="7">
    <location>
        <position position="70"/>
    </location>
    <ligand>
        <name>S-adenosyl-L-methionine</name>
        <dbReference type="ChEBI" id="CHEBI:59789"/>
    </ligand>
</feature>
<dbReference type="Gene3D" id="3.40.50.150">
    <property type="entry name" value="Vaccinia Virus protein VP39"/>
    <property type="match status" value="1"/>
</dbReference>
<dbReference type="InterPro" id="IPR055361">
    <property type="entry name" value="tRNA_methyltr_TrmB_bact"/>
</dbReference>
<gene>
    <name evidence="7" type="primary">trmB</name>
    <name evidence="8" type="ORF">J2Z35_000512</name>
</gene>
<evidence type="ECO:0000256" key="5">
    <source>
        <dbReference type="ARBA" id="ARBA00022691"/>
    </source>
</evidence>
<dbReference type="GO" id="GO:0008176">
    <property type="term" value="F:tRNA (guanine(46)-N7)-methyltransferase activity"/>
    <property type="evidence" value="ECO:0007669"/>
    <property type="project" value="UniProtKB-EC"/>
</dbReference>
<keyword evidence="6 7" id="KW-0819">tRNA processing</keyword>
<dbReference type="SUPFAM" id="SSF53335">
    <property type="entry name" value="S-adenosyl-L-methionine-dependent methyltransferases"/>
    <property type="match status" value="1"/>
</dbReference>
<sequence>MRYRKSKNYKEKMLGFYDSLFVDSEKIKPGNWNNLFKNNNPIMIEVGCGKGGFLIELAKRNKNINYIGIEKVEPLVLEALDEIKREGLQNILFTSFDANHIESQFEKNEISRVYLNFSDPWPKKRHSKRRLTSINFLKKYREILDSEKEIIFKSDNSGLFEFTLTELSAAKALITSVDINLHSKEKDEKDEKYILTEYEKRFLAQGMPIYRVTAHL</sequence>
<comment type="catalytic activity">
    <reaction evidence="1 7">
        <text>guanosine(46) in tRNA + S-adenosyl-L-methionine = N(7)-methylguanosine(46) in tRNA + S-adenosyl-L-homocysteine</text>
        <dbReference type="Rhea" id="RHEA:42708"/>
        <dbReference type="Rhea" id="RHEA-COMP:10188"/>
        <dbReference type="Rhea" id="RHEA-COMP:10189"/>
        <dbReference type="ChEBI" id="CHEBI:57856"/>
        <dbReference type="ChEBI" id="CHEBI:59789"/>
        <dbReference type="ChEBI" id="CHEBI:74269"/>
        <dbReference type="ChEBI" id="CHEBI:74480"/>
        <dbReference type="EC" id="2.1.1.33"/>
    </reaction>
</comment>
<organism evidence="8 9">
    <name type="scientific">Acetoanaerobium pronyense</name>
    <dbReference type="NCBI Taxonomy" id="1482736"/>
    <lineage>
        <taxon>Bacteria</taxon>
        <taxon>Bacillati</taxon>
        <taxon>Bacillota</taxon>
        <taxon>Clostridia</taxon>
        <taxon>Peptostreptococcales</taxon>
        <taxon>Filifactoraceae</taxon>
        <taxon>Acetoanaerobium</taxon>
    </lineage>
</organism>
<dbReference type="CDD" id="cd02440">
    <property type="entry name" value="AdoMet_MTases"/>
    <property type="match status" value="1"/>
</dbReference>